<dbReference type="SUPFAM" id="SSF109604">
    <property type="entry name" value="HD-domain/PDEase-like"/>
    <property type="match status" value="1"/>
</dbReference>
<dbReference type="InterPro" id="IPR029016">
    <property type="entry name" value="GAF-like_dom_sf"/>
</dbReference>
<evidence type="ECO:0000256" key="1">
    <source>
        <dbReference type="SAM" id="Phobius"/>
    </source>
</evidence>
<dbReference type="CDD" id="cd00077">
    <property type="entry name" value="HDc"/>
    <property type="match status" value="1"/>
</dbReference>
<dbReference type="Gene3D" id="1.10.3210.10">
    <property type="entry name" value="Hypothetical protein af1432"/>
    <property type="match status" value="1"/>
</dbReference>
<dbReference type="Pfam" id="PF13185">
    <property type="entry name" value="GAF_2"/>
    <property type="match status" value="1"/>
</dbReference>
<keyword evidence="1" id="KW-0812">Transmembrane</keyword>
<dbReference type="Gene3D" id="3.30.450.40">
    <property type="match status" value="1"/>
</dbReference>
<accession>A0A4Z0W376</accession>
<proteinExistence type="predicted"/>
<evidence type="ECO:0000313" key="4">
    <source>
        <dbReference type="Proteomes" id="UP000297288"/>
    </source>
</evidence>
<dbReference type="InterPro" id="IPR052020">
    <property type="entry name" value="Cyclic_di-GMP/3'3'-cGAMP_PDE"/>
</dbReference>
<feature type="transmembrane region" description="Helical" evidence="1">
    <location>
        <begin position="151"/>
        <end position="169"/>
    </location>
</feature>
<dbReference type="PANTHER" id="PTHR45228:SF5">
    <property type="entry name" value="CYCLIC DI-GMP PHOSPHODIESTERASE VC_1348-RELATED"/>
    <property type="match status" value="1"/>
</dbReference>
<sequence length="593" mass="68547">MNFILLGVNMIKSLKKLNRTIFLLALSILLISFFVFFFSFFQFNENEKINIVIDENISDVNSIISNLYYIRDNEVSPGDKRLEDILNLLREIKNQNQNLNIEYSFYITDSFLKDFNSQPVEDVINEISKYARYIRDYKQERIDQAFQFNRFSLVFLMLSIGVLTVLVTYQRFNLNNFFEKINKGVKDIEHILSYKKIDKKIDYEWQEEKIFIKEIEKIDEEMKINKNLLEIGRYNSMYELLKEIMDTVDSKLPIDRLSFAFIDTTGNVIAETASTKLGNIFLDAGFADKLDNSSLKELVKSKEYRIINDLEDHYHNKRKSEATRLLLKEGIRSNLTAPIEFSDKVVGFIFFASSKKNIYSQYHINLAKRIVNILKQNIFSHYIVQQIIASTSNGFVKLVEGKDNETGDHISRVANVSGLIAKKLSFINSDITPKFIRELYLFAPLHDIGKVGIPDEILLKPGKLTKEEYDIMKKHVTIGENIINDMNKNIENLSDLSLLNTAINIISGHHEKFDGSGYPRGKKGKNISLAGRIVAVADVFDALMSKRPYKDAFSFEESFNLIKKGSGNHFDPEIVEMFESSIKEVKEIYGLYN</sequence>
<gene>
    <name evidence="3" type="ORF">E4650_04365</name>
</gene>
<evidence type="ECO:0000313" key="3">
    <source>
        <dbReference type="EMBL" id="TGG88279.1"/>
    </source>
</evidence>
<reference evidence="3 4" key="1">
    <citation type="submission" date="2019-04" db="EMBL/GenBank/DDBJ databases">
        <title>Draft genome sequence data and analysis of a Fermenting Bacterium, Geotoga petraea strain HO-Geo1, isolated from heavy-oil petroleum reservoir in Russia.</title>
        <authorList>
            <person name="Grouzdev D.S."/>
            <person name="Semenova E.M."/>
            <person name="Sokolova D.S."/>
            <person name="Tourova T.P."/>
            <person name="Poltaraus A.B."/>
            <person name="Nazina T.N."/>
        </authorList>
    </citation>
    <scope>NUCLEOTIDE SEQUENCE [LARGE SCALE GENOMIC DNA]</scope>
    <source>
        <strain evidence="3 4">HO-Geo1</strain>
    </source>
</reference>
<keyword evidence="1" id="KW-1133">Transmembrane helix</keyword>
<dbReference type="InterPro" id="IPR003607">
    <property type="entry name" value="HD/PDEase_dom"/>
</dbReference>
<name>A0A4Z0W376_9BACT</name>
<dbReference type="InterPro" id="IPR037522">
    <property type="entry name" value="HD_GYP_dom"/>
</dbReference>
<evidence type="ECO:0000259" key="2">
    <source>
        <dbReference type="PROSITE" id="PS51832"/>
    </source>
</evidence>
<dbReference type="OrthoDB" id="49429at2"/>
<dbReference type="EMBL" id="SRME01000002">
    <property type="protein sequence ID" value="TGG88279.1"/>
    <property type="molecule type" value="Genomic_DNA"/>
</dbReference>
<dbReference type="InterPro" id="IPR003018">
    <property type="entry name" value="GAF"/>
</dbReference>
<dbReference type="SMART" id="SM00471">
    <property type="entry name" value="HDc"/>
    <property type="match status" value="1"/>
</dbReference>
<dbReference type="SUPFAM" id="SSF55781">
    <property type="entry name" value="GAF domain-like"/>
    <property type="match status" value="1"/>
</dbReference>
<dbReference type="Pfam" id="PF13487">
    <property type="entry name" value="HD_5"/>
    <property type="match status" value="1"/>
</dbReference>
<protein>
    <submittedName>
        <fullName evidence="3">HD domain-containing protein</fullName>
    </submittedName>
</protein>
<feature type="transmembrane region" description="Helical" evidence="1">
    <location>
        <begin position="20"/>
        <end position="41"/>
    </location>
</feature>
<dbReference type="PANTHER" id="PTHR45228">
    <property type="entry name" value="CYCLIC DI-GMP PHOSPHODIESTERASE TM_0186-RELATED"/>
    <property type="match status" value="1"/>
</dbReference>
<dbReference type="PROSITE" id="PS51832">
    <property type="entry name" value="HD_GYP"/>
    <property type="match status" value="1"/>
</dbReference>
<dbReference type="SMART" id="SM00065">
    <property type="entry name" value="GAF"/>
    <property type="match status" value="1"/>
</dbReference>
<comment type="caution">
    <text evidence="3">The sequence shown here is derived from an EMBL/GenBank/DDBJ whole genome shotgun (WGS) entry which is preliminary data.</text>
</comment>
<feature type="domain" description="HD-GYP" evidence="2">
    <location>
        <begin position="384"/>
        <end position="593"/>
    </location>
</feature>
<dbReference type="Proteomes" id="UP000297288">
    <property type="component" value="Unassembled WGS sequence"/>
</dbReference>
<keyword evidence="1" id="KW-0472">Membrane</keyword>
<dbReference type="AlphaFoldDB" id="A0A4Z0W376"/>
<organism evidence="3 4">
    <name type="scientific">Geotoga petraea</name>
    <dbReference type="NCBI Taxonomy" id="28234"/>
    <lineage>
        <taxon>Bacteria</taxon>
        <taxon>Thermotogati</taxon>
        <taxon>Thermotogota</taxon>
        <taxon>Thermotogae</taxon>
        <taxon>Petrotogales</taxon>
        <taxon>Petrotogaceae</taxon>
        <taxon>Geotoga</taxon>
    </lineage>
</organism>